<comment type="caution">
    <text evidence="2">The sequence shown here is derived from an EMBL/GenBank/DDBJ whole genome shotgun (WGS) entry which is preliminary data.</text>
</comment>
<feature type="region of interest" description="Disordered" evidence="1">
    <location>
        <begin position="182"/>
        <end position="212"/>
    </location>
</feature>
<evidence type="ECO:0000313" key="2">
    <source>
        <dbReference type="EMBL" id="KAK8026480.1"/>
    </source>
</evidence>
<dbReference type="PANTHER" id="PTHR28020">
    <property type="entry name" value="YAP1-BINDING PROTEIN 1-RELATED"/>
    <property type="match status" value="1"/>
</dbReference>
<keyword evidence="3" id="KW-1185">Reference proteome</keyword>
<organism evidence="2 3">
    <name type="scientific">Apiospora marii</name>
    <dbReference type="NCBI Taxonomy" id="335849"/>
    <lineage>
        <taxon>Eukaryota</taxon>
        <taxon>Fungi</taxon>
        <taxon>Dikarya</taxon>
        <taxon>Ascomycota</taxon>
        <taxon>Pezizomycotina</taxon>
        <taxon>Sordariomycetes</taxon>
        <taxon>Xylariomycetidae</taxon>
        <taxon>Amphisphaeriales</taxon>
        <taxon>Apiosporaceae</taxon>
        <taxon>Apiospora</taxon>
    </lineage>
</organism>
<feature type="region of interest" description="Disordered" evidence="1">
    <location>
        <begin position="97"/>
        <end position="118"/>
    </location>
</feature>
<dbReference type="InterPro" id="IPR013877">
    <property type="entry name" value="YAP-bd/ALF4/Glomulin"/>
</dbReference>
<evidence type="ECO:0000313" key="3">
    <source>
        <dbReference type="Proteomes" id="UP001396898"/>
    </source>
</evidence>
<sequence length="592" mass="65926">MPELSEAITAIREGAKEKDRFTYLTILQYNVTSPEVLPTVNEVLEKDPQLTQEIGWDLVQILLRIPRAETCLETVARLGNPREVMIKVMEALEQLSEESGDESTLLAEAGESREEEEAAPKDVAARFITLLGMLAILHRRIKTKYPSRFLGSSLVKVYEAYQPTPEMTASVINLVRSLRKSSVNVADPDQDGDASKNAPDPEAEQEDPTEEAMQSRLLQAFVTCVLQRYVNANEMQWSARLLEKYYPGKNLPGRKTMTQKYTEDDTLQQRDAVVGQFVSILRDLGLDDCSQSFVKSIYERAPGLDPMANFEDFNSEDEIKLSPGGAVSLIAYWIFSAEVFEANHPSPEMHLFPEHKTLLERFLGSDAQSEIVGNPGIADALLTVGLGLNHMKRISATQETEIMAYHHSLTLVSVFHPDLHVRNAATTYAGIVLHSDPDDHNRLDILEDLLENCMFATLKAVAVTWLKEEILAANKEGAPANCFTGTETLDHLQYFIFPDMQELKDMEQAELADYWEQNNIFLAQVANFGYFLFSSPGLKGGVVPSGMAAAVAERFVDPLVNGAEKLRAAEGLGEGEKMELAILVDRLRSIPL</sequence>
<protein>
    <recommendedName>
        <fullName evidence="4">DUF1760-domain-containing protein</fullName>
    </recommendedName>
</protein>
<dbReference type="InterPro" id="IPR040347">
    <property type="entry name" value="YBP1/2"/>
</dbReference>
<evidence type="ECO:0008006" key="4">
    <source>
        <dbReference type="Google" id="ProtNLM"/>
    </source>
</evidence>
<dbReference type="PANTHER" id="PTHR28020:SF1">
    <property type="entry name" value="YAP1-BINDING PROTEIN 1-RELATED"/>
    <property type="match status" value="1"/>
</dbReference>
<dbReference type="EMBL" id="JAQQWI010000007">
    <property type="protein sequence ID" value="KAK8026480.1"/>
    <property type="molecule type" value="Genomic_DNA"/>
</dbReference>
<gene>
    <name evidence="2" type="ORF">PG991_003536</name>
</gene>
<feature type="compositionally biased region" description="Acidic residues" evidence="1">
    <location>
        <begin position="201"/>
        <end position="210"/>
    </location>
</feature>
<accession>A0ABR1S3M5</accession>
<evidence type="ECO:0000256" key="1">
    <source>
        <dbReference type="SAM" id="MobiDB-lite"/>
    </source>
</evidence>
<reference evidence="2 3" key="1">
    <citation type="submission" date="2023-01" db="EMBL/GenBank/DDBJ databases">
        <title>Analysis of 21 Apiospora genomes using comparative genomics revels a genus with tremendous synthesis potential of carbohydrate active enzymes and secondary metabolites.</title>
        <authorList>
            <person name="Sorensen T."/>
        </authorList>
    </citation>
    <scope>NUCLEOTIDE SEQUENCE [LARGE SCALE GENOMIC DNA]</scope>
    <source>
        <strain evidence="2 3">CBS 20057</strain>
    </source>
</reference>
<proteinExistence type="predicted"/>
<name>A0ABR1S3M5_9PEZI</name>
<dbReference type="Proteomes" id="UP001396898">
    <property type="component" value="Unassembled WGS sequence"/>
</dbReference>
<dbReference type="Pfam" id="PF08568">
    <property type="entry name" value="Kinetochor_Ybp2"/>
    <property type="match status" value="1"/>
</dbReference>